<dbReference type="GO" id="GO:0005930">
    <property type="term" value="C:axoneme"/>
    <property type="evidence" value="ECO:0007669"/>
    <property type="project" value="TreeGrafter"/>
</dbReference>
<dbReference type="GO" id="GO:0060271">
    <property type="term" value="P:cilium assembly"/>
    <property type="evidence" value="ECO:0007669"/>
    <property type="project" value="TreeGrafter"/>
</dbReference>
<dbReference type="PANTHER" id="PTHR15654:SF1">
    <property type="entry name" value="COILED-COIL DOMAIN-CONTAINING PROTEIN 96"/>
    <property type="match status" value="1"/>
</dbReference>
<protein>
    <submittedName>
        <fullName evidence="3">Uncharacterized protein</fullName>
    </submittedName>
</protein>
<dbReference type="GO" id="GO:0036064">
    <property type="term" value="C:ciliary basal body"/>
    <property type="evidence" value="ECO:0007669"/>
    <property type="project" value="TreeGrafter"/>
</dbReference>
<evidence type="ECO:0000313" key="4">
    <source>
        <dbReference type="Proteomes" id="UP000886998"/>
    </source>
</evidence>
<dbReference type="EMBL" id="BMAV01005086">
    <property type="protein sequence ID" value="GFY45854.1"/>
    <property type="molecule type" value="Genomic_DNA"/>
</dbReference>
<feature type="coiled-coil region" evidence="1">
    <location>
        <begin position="148"/>
        <end position="189"/>
    </location>
</feature>
<organism evidence="3 4">
    <name type="scientific">Trichonephila inaurata madagascariensis</name>
    <dbReference type="NCBI Taxonomy" id="2747483"/>
    <lineage>
        <taxon>Eukaryota</taxon>
        <taxon>Metazoa</taxon>
        <taxon>Ecdysozoa</taxon>
        <taxon>Arthropoda</taxon>
        <taxon>Chelicerata</taxon>
        <taxon>Arachnida</taxon>
        <taxon>Araneae</taxon>
        <taxon>Araneomorphae</taxon>
        <taxon>Entelegynae</taxon>
        <taxon>Araneoidea</taxon>
        <taxon>Nephilidae</taxon>
        <taxon>Trichonephila</taxon>
        <taxon>Trichonephila inaurata</taxon>
    </lineage>
</organism>
<reference evidence="3" key="1">
    <citation type="submission" date="2020-08" db="EMBL/GenBank/DDBJ databases">
        <title>Multicomponent nature underlies the extraordinary mechanical properties of spider dragline silk.</title>
        <authorList>
            <person name="Kono N."/>
            <person name="Nakamura H."/>
            <person name="Mori M."/>
            <person name="Yoshida Y."/>
            <person name="Ohtoshi R."/>
            <person name="Malay A.D."/>
            <person name="Moran D.A.P."/>
            <person name="Tomita M."/>
            <person name="Numata K."/>
            <person name="Arakawa K."/>
        </authorList>
    </citation>
    <scope>NUCLEOTIDE SEQUENCE</scope>
</reference>
<evidence type="ECO:0000256" key="2">
    <source>
        <dbReference type="SAM" id="MobiDB-lite"/>
    </source>
</evidence>
<sequence>MVTLAHTIRRPSRKTFLLATTHKVSYYGNQRPINDEQKNNCFASVGKMEDEKDVPEHESENIDDQKPLDEDENLKIEDEVQSQEADLNKENIITSILKSFKEREDLISKNDFFQHRLSVFVKGCEEKDYFQKLELPVGANEETFKAALEKINNKFTEIEENQRESTEQLASLEAKNIEKEKEWNELNSSFVELKGRIALSSVNSDNGQRFTKEEVREFLRKEEEVRKILEEVQLQSIKKRYYLKELIEEKMNLVEGPLDFGEYETMCTGTENNAEVIKQLKEEIRGYAKKAANVVNILSHLRQKLHSAQTDKCAAKEKEISLEDELKEMRNHLFEEKMKYAHMNEKNEELQHRSILLQHPRLIEDHNNLLVENEQIKNDLEVLKNTYKSLMKITSK</sequence>
<feature type="coiled-coil region" evidence="1">
    <location>
        <begin position="366"/>
        <end position="393"/>
    </location>
</feature>
<dbReference type="OrthoDB" id="10254794at2759"/>
<dbReference type="PANTHER" id="PTHR15654">
    <property type="entry name" value="COILED-COIL DOMAIN-CONTAINING PROTEIN 113-RELATED"/>
    <property type="match status" value="1"/>
</dbReference>
<keyword evidence="4" id="KW-1185">Reference proteome</keyword>
<dbReference type="AlphaFoldDB" id="A0A8X6X4G7"/>
<accession>A0A8X6X4G7</accession>
<comment type="caution">
    <text evidence="3">The sequence shown here is derived from an EMBL/GenBank/DDBJ whole genome shotgun (WGS) entry which is preliminary data.</text>
</comment>
<evidence type="ECO:0000313" key="3">
    <source>
        <dbReference type="EMBL" id="GFY45854.1"/>
    </source>
</evidence>
<dbReference type="InterPro" id="IPR051885">
    <property type="entry name" value="CC_CF"/>
</dbReference>
<name>A0A8X6X4G7_9ARAC</name>
<dbReference type="Proteomes" id="UP000886998">
    <property type="component" value="Unassembled WGS sequence"/>
</dbReference>
<gene>
    <name evidence="3" type="primary">AVEN_241438_1</name>
    <name evidence="3" type="ORF">TNIN_364071</name>
</gene>
<feature type="region of interest" description="Disordered" evidence="2">
    <location>
        <begin position="48"/>
        <end position="72"/>
    </location>
</feature>
<evidence type="ECO:0000256" key="1">
    <source>
        <dbReference type="SAM" id="Coils"/>
    </source>
</evidence>
<keyword evidence="1" id="KW-0175">Coiled coil</keyword>
<proteinExistence type="predicted"/>